<evidence type="ECO:0000256" key="1">
    <source>
        <dbReference type="ARBA" id="ARBA00022723"/>
    </source>
</evidence>
<evidence type="ECO:0000256" key="2">
    <source>
        <dbReference type="ARBA" id="ARBA00022771"/>
    </source>
</evidence>
<dbReference type="SUPFAM" id="SSF57850">
    <property type="entry name" value="RING/U-box"/>
    <property type="match status" value="1"/>
</dbReference>
<dbReference type="GO" id="GO:0008270">
    <property type="term" value="F:zinc ion binding"/>
    <property type="evidence" value="ECO:0007669"/>
    <property type="project" value="UniProtKB-KW"/>
</dbReference>
<reference evidence="7" key="2">
    <citation type="submission" date="2022-06" db="UniProtKB">
        <authorList>
            <consortium name="EnsemblMetazoa"/>
        </authorList>
    </citation>
    <scope>IDENTIFICATION</scope>
    <source>
        <strain evidence="7">DF5081</strain>
    </source>
</reference>
<dbReference type="Proteomes" id="UP000005237">
    <property type="component" value="Unassembled WGS sequence"/>
</dbReference>
<evidence type="ECO:0000256" key="5">
    <source>
        <dbReference type="SAM" id="MobiDB-lite"/>
    </source>
</evidence>
<feature type="domain" description="RING-type" evidence="6">
    <location>
        <begin position="7"/>
        <end position="54"/>
    </location>
</feature>
<proteinExistence type="predicted"/>
<reference evidence="8" key="1">
    <citation type="submission" date="2010-08" db="EMBL/GenBank/DDBJ databases">
        <authorList>
            <consortium name="Caenorhabditis japonica Sequencing Consortium"/>
            <person name="Wilson R.K."/>
        </authorList>
    </citation>
    <scope>NUCLEOTIDE SEQUENCE [LARGE SCALE GENOMIC DNA]</scope>
    <source>
        <strain evidence="8">DF5081</strain>
    </source>
</reference>
<evidence type="ECO:0000313" key="8">
    <source>
        <dbReference type="Proteomes" id="UP000005237"/>
    </source>
</evidence>
<dbReference type="PANTHER" id="PTHR22791">
    <property type="entry name" value="RING-TYPE DOMAIN-CONTAINING PROTEIN"/>
    <property type="match status" value="1"/>
</dbReference>
<keyword evidence="1" id="KW-0479">Metal-binding</keyword>
<keyword evidence="8" id="KW-1185">Reference proteome</keyword>
<keyword evidence="2 4" id="KW-0863">Zinc-finger</keyword>
<dbReference type="AlphaFoldDB" id="A0A8R1I1X9"/>
<dbReference type="InterPro" id="IPR001841">
    <property type="entry name" value="Znf_RING"/>
</dbReference>
<dbReference type="GO" id="GO:0061630">
    <property type="term" value="F:ubiquitin protein ligase activity"/>
    <property type="evidence" value="ECO:0007669"/>
    <property type="project" value="TreeGrafter"/>
</dbReference>
<dbReference type="InterPro" id="IPR013083">
    <property type="entry name" value="Znf_RING/FYVE/PHD"/>
</dbReference>
<accession>A0A8R1I1X9</accession>
<dbReference type="SMART" id="SM00184">
    <property type="entry name" value="RING"/>
    <property type="match status" value="1"/>
</dbReference>
<evidence type="ECO:0000256" key="4">
    <source>
        <dbReference type="PROSITE-ProRule" id="PRU00175"/>
    </source>
</evidence>
<name>A0A8R1I1X9_CAEJA</name>
<feature type="compositionally biased region" description="Polar residues" evidence="5">
    <location>
        <begin position="160"/>
        <end position="172"/>
    </location>
</feature>
<evidence type="ECO:0000259" key="6">
    <source>
        <dbReference type="PROSITE" id="PS50089"/>
    </source>
</evidence>
<evidence type="ECO:0000256" key="3">
    <source>
        <dbReference type="ARBA" id="ARBA00022833"/>
    </source>
</evidence>
<protein>
    <submittedName>
        <fullName evidence="7">RING-type domain-containing protein</fullName>
    </submittedName>
</protein>
<dbReference type="GO" id="GO:0016567">
    <property type="term" value="P:protein ubiquitination"/>
    <property type="evidence" value="ECO:0007669"/>
    <property type="project" value="TreeGrafter"/>
</dbReference>
<dbReference type="Gene3D" id="3.30.40.10">
    <property type="entry name" value="Zinc/RING finger domain, C3HC4 (zinc finger)"/>
    <property type="match status" value="1"/>
</dbReference>
<dbReference type="InterPro" id="IPR027370">
    <property type="entry name" value="Znf-RING_euk"/>
</dbReference>
<dbReference type="Pfam" id="PF13445">
    <property type="entry name" value="zf-RING_UBOX"/>
    <property type="match status" value="1"/>
</dbReference>
<organism evidence="7 8">
    <name type="scientific">Caenorhabditis japonica</name>
    <dbReference type="NCBI Taxonomy" id="281687"/>
    <lineage>
        <taxon>Eukaryota</taxon>
        <taxon>Metazoa</taxon>
        <taxon>Ecdysozoa</taxon>
        <taxon>Nematoda</taxon>
        <taxon>Chromadorea</taxon>
        <taxon>Rhabditida</taxon>
        <taxon>Rhabditina</taxon>
        <taxon>Rhabditomorpha</taxon>
        <taxon>Rhabditoidea</taxon>
        <taxon>Rhabditidae</taxon>
        <taxon>Peloderinae</taxon>
        <taxon>Caenorhabditis</taxon>
    </lineage>
</organism>
<keyword evidence="3" id="KW-0862">Zinc</keyword>
<dbReference type="InterPro" id="IPR051435">
    <property type="entry name" value="RING_finger_E3_ubiq-ligases"/>
</dbReference>
<dbReference type="PANTHER" id="PTHR22791:SF6">
    <property type="entry name" value="RING-TYPE DOMAIN-CONTAINING PROTEIN"/>
    <property type="match status" value="1"/>
</dbReference>
<dbReference type="EnsemblMetazoa" id="CJA16939.1">
    <property type="protein sequence ID" value="CJA16939.1"/>
    <property type="gene ID" value="WBGene00136143"/>
</dbReference>
<dbReference type="PROSITE" id="PS50089">
    <property type="entry name" value="ZF_RING_2"/>
    <property type="match status" value="1"/>
</dbReference>
<feature type="region of interest" description="Disordered" evidence="5">
    <location>
        <begin position="124"/>
        <end position="172"/>
    </location>
</feature>
<sequence length="172" mass="19053">MDVIEECPICYEVYDLRSHVPLILLCGHSVCSKCSAAITKKLNGLYSATCPVCRLGCSVYQPTMPRNLSLMNTIRNIEEKLGKSRPVNDENVSTASSTSTIDMPISCKPLTFSDIYMLENARRSSQKPLVPVPKPKPKPRNNAATPDTNYAPYRLRSQRKAASTSKTIGEEQ</sequence>
<evidence type="ECO:0000313" key="7">
    <source>
        <dbReference type="EnsemblMetazoa" id="CJA16939.1"/>
    </source>
</evidence>